<organism evidence="2 3">
    <name type="scientific">Rhodoferax mekongensis</name>
    <dbReference type="NCBI Taxonomy" id="3068341"/>
    <lineage>
        <taxon>Bacteria</taxon>
        <taxon>Pseudomonadati</taxon>
        <taxon>Pseudomonadota</taxon>
        <taxon>Betaproteobacteria</taxon>
        <taxon>Burkholderiales</taxon>
        <taxon>Comamonadaceae</taxon>
        <taxon>Rhodoferax</taxon>
    </lineage>
</organism>
<evidence type="ECO:0000313" key="2">
    <source>
        <dbReference type="EMBL" id="WNO05320.1"/>
    </source>
</evidence>
<gene>
    <name evidence="2" type="ORF">RAN89_02525</name>
</gene>
<feature type="signal peptide" evidence="1">
    <location>
        <begin position="1"/>
        <end position="34"/>
    </location>
</feature>
<sequence>MYFSPPLLRSTGAFGTGLASVLLFALWLAAPAYAQPSAPALTEPARTLQASDAASLVPALPYRSVFADLPKGVEEGSTDWKAANKAVAQFPRGHIDLLQWEKAQAAKPKEQP</sequence>
<evidence type="ECO:0000256" key="1">
    <source>
        <dbReference type="SAM" id="SignalP"/>
    </source>
</evidence>
<protein>
    <submittedName>
        <fullName evidence="2">Uncharacterized protein</fullName>
    </submittedName>
</protein>
<dbReference type="EMBL" id="CP132507">
    <property type="protein sequence ID" value="WNO05320.1"/>
    <property type="molecule type" value="Genomic_DNA"/>
</dbReference>
<accession>A0ABZ0B0T4</accession>
<feature type="chain" id="PRO_5047313856" evidence="1">
    <location>
        <begin position="35"/>
        <end position="112"/>
    </location>
</feature>
<keyword evidence="3" id="KW-1185">Reference proteome</keyword>
<proteinExistence type="predicted"/>
<reference evidence="2 3" key="1">
    <citation type="submission" date="2023-08" db="EMBL/GenBank/DDBJ databases">
        <title>Rhodoferax potami sp. nov. and Rhodoferax mekongensis sp. nov., isolated from the Mekong River in Thailand.</title>
        <authorList>
            <person name="Kitikhun S."/>
            <person name="Charoenyingcharoen P."/>
            <person name="Siriarchawattana P."/>
            <person name="Likhitrattanapisal S."/>
            <person name="Nilsakha T."/>
            <person name="Chanpet A."/>
            <person name="Rattanawaree P."/>
            <person name="Ingsriswang S."/>
        </authorList>
    </citation>
    <scope>NUCLEOTIDE SEQUENCE [LARGE SCALE GENOMIC DNA]</scope>
    <source>
        <strain evidence="2 3">TBRC 17307</strain>
    </source>
</reference>
<keyword evidence="1" id="KW-0732">Signal</keyword>
<dbReference type="RefSeq" id="WP_313868099.1">
    <property type="nucleotide sequence ID" value="NZ_CP132507.1"/>
</dbReference>
<name>A0ABZ0B0T4_9BURK</name>
<dbReference type="Proteomes" id="UP001302257">
    <property type="component" value="Chromosome"/>
</dbReference>
<evidence type="ECO:0000313" key="3">
    <source>
        <dbReference type="Proteomes" id="UP001302257"/>
    </source>
</evidence>